<dbReference type="RefSeq" id="XP_005706615.1">
    <property type="nucleotide sequence ID" value="XM_005706558.1"/>
</dbReference>
<dbReference type="PANTHER" id="PTHR21262:SF12">
    <property type="entry name" value="GTP DIPHOSPHOKINASE CRSH, CHLOROPLASTIC-RELATED"/>
    <property type="match status" value="1"/>
</dbReference>
<dbReference type="GO" id="GO:0008728">
    <property type="term" value="F:GTP diphosphokinase activity"/>
    <property type="evidence" value="ECO:0007669"/>
    <property type="project" value="UniProtKB-EC"/>
</dbReference>
<protein>
    <submittedName>
        <fullName evidence="2">GTP pyrophosphokinase</fullName>
        <ecNumber evidence="2">2.7.6.5</ecNumber>
    </submittedName>
</protein>
<dbReference type="OrthoDB" id="5540at2759"/>
<evidence type="ECO:0000259" key="1">
    <source>
        <dbReference type="SMART" id="SM00954"/>
    </source>
</evidence>
<dbReference type="CDD" id="cd05399">
    <property type="entry name" value="NT_Rel-Spo_like"/>
    <property type="match status" value="1"/>
</dbReference>
<reference evidence="3" key="1">
    <citation type="journal article" date="2013" name="Science">
        <title>Gene transfer from bacteria and archaea facilitated evolution of an extremophilic eukaryote.</title>
        <authorList>
            <person name="Schonknecht G."/>
            <person name="Chen W.H."/>
            <person name="Ternes C.M."/>
            <person name="Barbier G.G."/>
            <person name="Shrestha R.P."/>
            <person name="Stanke M."/>
            <person name="Brautigam A."/>
            <person name="Baker B.J."/>
            <person name="Banfield J.F."/>
            <person name="Garavito R.M."/>
            <person name="Carr K."/>
            <person name="Wilkerson C."/>
            <person name="Rensing S.A."/>
            <person name="Gagneul D."/>
            <person name="Dickenson N.E."/>
            <person name="Oesterhelt C."/>
            <person name="Lercher M.J."/>
            <person name="Weber A.P."/>
        </authorList>
    </citation>
    <scope>NUCLEOTIDE SEQUENCE [LARGE SCALE GENOMIC DNA]</scope>
    <source>
        <strain evidence="3">074W</strain>
    </source>
</reference>
<keyword evidence="2" id="KW-0418">Kinase</keyword>
<dbReference type="AlphaFoldDB" id="M2X154"/>
<dbReference type="EMBL" id="KB454502">
    <property type="protein sequence ID" value="EME30095.1"/>
    <property type="molecule type" value="Genomic_DNA"/>
</dbReference>
<accession>M2X154</accession>
<gene>
    <name evidence="2" type="ORF">Gasu_24780</name>
</gene>
<dbReference type="Pfam" id="PF04607">
    <property type="entry name" value="RelA_SpoT"/>
    <property type="match status" value="1"/>
</dbReference>
<keyword evidence="3" id="KW-1185">Reference proteome</keyword>
<dbReference type="STRING" id="130081.M2X154"/>
<keyword evidence="2" id="KW-0808">Transferase</keyword>
<dbReference type="eggNOG" id="KOG1157">
    <property type="taxonomic scope" value="Eukaryota"/>
</dbReference>
<dbReference type="GeneID" id="17088849"/>
<dbReference type="EC" id="2.7.6.5" evidence="2"/>
<evidence type="ECO:0000313" key="2">
    <source>
        <dbReference type="EMBL" id="EME30095.1"/>
    </source>
</evidence>
<dbReference type="Gene3D" id="1.10.3210.10">
    <property type="entry name" value="Hypothetical protein af1432"/>
    <property type="match status" value="1"/>
</dbReference>
<dbReference type="InterPro" id="IPR007685">
    <property type="entry name" value="RelA_SpoT"/>
</dbReference>
<proteinExistence type="predicted"/>
<dbReference type="PANTHER" id="PTHR21262">
    <property type="entry name" value="GUANOSINE-3',5'-BIS DIPHOSPHATE 3'-PYROPHOSPHOHYDROLASE"/>
    <property type="match status" value="1"/>
</dbReference>
<dbReference type="SMART" id="SM00954">
    <property type="entry name" value="RelA_SpoT"/>
    <property type="match status" value="1"/>
</dbReference>
<dbReference type="GO" id="GO:0016301">
    <property type="term" value="F:kinase activity"/>
    <property type="evidence" value="ECO:0007669"/>
    <property type="project" value="UniProtKB-KW"/>
</dbReference>
<dbReference type="Gene3D" id="3.30.460.10">
    <property type="entry name" value="Beta Polymerase, domain 2"/>
    <property type="match status" value="1"/>
</dbReference>
<dbReference type="Gramene" id="EME30095">
    <property type="protein sequence ID" value="EME30095"/>
    <property type="gene ID" value="Gasu_24780"/>
</dbReference>
<dbReference type="SUPFAM" id="SSF81301">
    <property type="entry name" value="Nucleotidyltransferase"/>
    <property type="match status" value="1"/>
</dbReference>
<name>M2X154_GALSU</name>
<dbReference type="SUPFAM" id="SSF109604">
    <property type="entry name" value="HD-domain/PDEase-like"/>
    <property type="match status" value="1"/>
</dbReference>
<organism evidence="2 3">
    <name type="scientific">Galdieria sulphuraria</name>
    <name type="common">Red alga</name>
    <dbReference type="NCBI Taxonomy" id="130081"/>
    <lineage>
        <taxon>Eukaryota</taxon>
        <taxon>Rhodophyta</taxon>
        <taxon>Bangiophyceae</taxon>
        <taxon>Galdieriales</taxon>
        <taxon>Galdieriaceae</taxon>
        <taxon>Galdieria</taxon>
    </lineage>
</organism>
<feature type="domain" description="RelA/SpoT" evidence="1">
    <location>
        <begin position="341"/>
        <end position="455"/>
    </location>
</feature>
<dbReference type="KEGG" id="gsl:Gasu_24780"/>
<sequence>MQWGFVTWREVSSYRIPTSFLFTQKHICYCSKLHELCKGLPLIGQLSSPLTRSCLGSSNLSVTESSKIQHPIHQNLENSKNLQYTTFPEDLLFHWFENNPENEDFYSLWQQLSNQLAHLPGAKRSILNLCQARIFACSKYSLYRVKRGLHIAQVLCEIQADFLTIVAGILVNIPSNSPVQNLSIGSGFQVLVESVSRSLSFIWSCFGRCDTESAKMVQDLYQHAKDKRGLLIALVVFLIDLRYQCNSPFSIAGIDESLAKICLHVLAPVASCLGIWKLQLELEEVAFHVLYPTEYESLSRHIGRILQQRSKILEYARFHICRLLDTSSKIQNQILSFTVHGRVKGLYSIYKKMKRGRKLKEIYDLIALRIIIKPRNPMKEVQACYSVLTIVEQRWCPVAYRNKDFIKYPKLNGYRALHTTVILNKIPFEVQIRSEEMHYHAEYGNSAHFLYKLSQSSDSDQGV</sequence>
<dbReference type="Proteomes" id="UP000030680">
    <property type="component" value="Unassembled WGS sequence"/>
</dbReference>
<dbReference type="InterPro" id="IPR043519">
    <property type="entry name" value="NT_sf"/>
</dbReference>
<evidence type="ECO:0000313" key="3">
    <source>
        <dbReference type="Proteomes" id="UP000030680"/>
    </source>
</evidence>
<dbReference type="GO" id="GO:0015969">
    <property type="term" value="P:guanosine tetraphosphate metabolic process"/>
    <property type="evidence" value="ECO:0007669"/>
    <property type="project" value="InterPro"/>
</dbReference>